<organism evidence="2 3">
    <name type="scientific">Dysgonomonas gadei ATCC BAA-286</name>
    <dbReference type="NCBI Taxonomy" id="742766"/>
    <lineage>
        <taxon>Bacteria</taxon>
        <taxon>Pseudomonadati</taxon>
        <taxon>Bacteroidota</taxon>
        <taxon>Bacteroidia</taxon>
        <taxon>Bacteroidales</taxon>
        <taxon>Dysgonomonadaceae</taxon>
        <taxon>Dysgonomonas</taxon>
    </lineage>
</organism>
<dbReference type="GO" id="GO:0005975">
    <property type="term" value="P:carbohydrate metabolic process"/>
    <property type="evidence" value="ECO:0007669"/>
    <property type="project" value="InterPro"/>
</dbReference>
<gene>
    <name evidence="2" type="ORF">HMPREF9455_01582</name>
</gene>
<dbReference type="STRING" id="742766.HMPREF9455_01582"/>
<dbReference type="Gene3D" id="3.20.20.80">
    <property type="entry name" value="Glycosidases"/>
    <property type="match status" value="1"/>
</dbReference>
<dbReference type="Proteomes" id="UP000004913">
    <property type="component" value="Unassembled WGS sequence"/>
</dbReference>
<dbReference type="InterPro" id="IPR036278">
    <property type="entry name" value="Sialidase_sf"/>
</dbReference>
<evidence type="ECO:0000313" key="2">
    <source>
        <dbReference type="EMBL" id="EGK02312.1"/>
    </source>
</evidence>
<keyword evidence="3" id="KW-1185">Reference proteome</keyword>
<dbReference type="HOGENOM" id="CLU_384385_0_0_10"/>
<name>F5IWW5_9BACT</name>
<dbReference type="eggNOG" id="COG3934">
    <property type="taxonomic scope" value="Bacteria"/>
</dbReference>
<dbReference type="SUPFAM" id="SSF50939">
    <property type="entry name" value="Sialidases"/>
    <property type="match status" value="1"/>
</dbReference>
<accession>F5IWW5</accession>
<dbReference type="InterPro" id="IPR017853">
    <property type="entry name" value="GH"/>
</dbReference>
<dbReference type="AlphaFoldDB" id="F5IWW5"/>
<feature type="domain" description="Glycoside hydrolase family 2 catalytic" evidence="1">
    <location>
        <begin position="176"/>
        <end position="284"/>
    </location>
</feature>
<dbReference type="InterPro" id="IPR006103">
    <property type="entry name" value="Glyco_hydro_2_cat"/>
</dbReference>
<protein>
    <recommendedName>
        <fullName evidence="1">Glycoside hydrolase family 2 catalytic domain-containing protein</fullName>
    </recommendedName>
</protein>
<comment type="caution">
    <text evidence="2">The sequence shown here is derived from an EMBL/GenBank/DDBJ whole genome shotgun (WGS) entry which is preliminary data.</text>
</comment>
<dbReference type="OrthoDB" id="9774262at2"/>
<sequence>MRRSITLYLTLFFIITSITVQALQRENPRPQMSEKQVNEWYKQWGWLRGCNFQPSTAVNQLEMWQKETFDVVTIDRELKWASDMGLNCMRVYLHHLVWVNDKDGFKDRIREYLSISDKYGISTIFVFFDDCWNARYTAGKQPEPKPGVHNSGWVRDPGDLLFEDTTMVSKTLEPYVKDILTSFKGDKRIVFWDLYNEAGNSGYKNKSLPLLKQVFQWAQTIDPSQPLSSGIWGGSTPEMKAFLLANSDIITYHNYRDSISHQKEIDELKKYHRPLICTEYMNRRDKSTFEKIMPMLKANNVGAINWGFVAGKTNTIFAWDQPIADGSEPALWFHDILRKDGTPFRQEEVDLIKKLTGKTFTLPPGTVIHNSKASTHRYVGSPSITVLEDGTYIASHDYFGKGRISDAFVYRSLDKGQTWTRCASIERLCWATLFTRGKELYLFGVRPKGGGGFGDCVIMKSLDGGYTWTQPTDKNNGLLFEGFYHTAPVPVVFHGGRIWRAMEDRVKVDGWGNFRAFMLSAKEKSDLLKAENWIMTNKMDFDGSWLEGASAWLEGNAVVAKDNSMKNILRVHYPADDKAAVMDVSKDGKKISFDPQKGFADLPGACKKFTVRYDELTKKYWTLSNYVLPEDRGGNVERIRNTIALSWSDDLINWHVKDILLHDKDINRHGFQYVDWLIEGNDIIAVSRTAWDDETGQADNQHNANYLTFLRFINFRDKK</sequence>
<proteinExistence type="predicted"/>
<dbReference type="Gene3D" id="2.120.10.10">
    <property type="match status" value="1"/>
</dbReference>
<evidence type="ECO:0000313" key="3">
    <source>
        <dbReference type="Proteomes" id="UP000004913"/>
    </source>
</evidence>
<dbReference type="CDD" id="cd15482">
    <property type="entry name" value="Sialidase_non-viral"/>
    <property type="match status" value="1"/>
</dbReference>
<dbReference type="SUPFAM" id="SSF51445">
    <property type="entry name" value="(Trans)glycosidases"/>
    <property type="match status" value="1"/>
</dbReference>
<reference evidence="2 3" key="1">
    <citation type="submission" date="2011-04" db="EMBL/GenBank/DDBJ databases">
        <title>The Genome Sequence of Dysgonomonas gadei ATCC BAA-286.</title>
        <authorList>
            <consortium name="The Broad Institute Genome Sequencing Platform"/>
            <person name="Earl A."/>
            <person name="Ward D."/>
            <person name="Feldgarden M."/>
            <person name="Gevers D."/>
            <person name="Pudlo N."/>
            <person name="Martens E."/>
            <person name="Allen-Vercoe E."/>
            <person name="Young S.K."/>
            <person name="Zeng Q."/>
            <person name="Gargeya S."/>
            <person name="Fitzgerald M."/>
            <person name="Haas B."/>
            <person name="Abouelleil A."/>
            <person name="Alvarado L."/>
            <person name="Arachchi H.M."/>
            <person name="Berlin A."/>
            <person name="Brown A."/>
            <person name="Chapman S.B."/>
            <person name="Chen Z."/>
            <person name="Dunbar C."/>
            <person name="Freedman E."/>
            <person name="Gearin G."/>
            <person name="Gellesch M."/>
            <person name="Goldberg J."/>
            <person name="Griggs A."/>
            <person name="Gujja S."/>
            <person name="Heiman D."/>
            <person name="Howarth C."/>
            <person name="Larson L."/>
            <person name="Lui A."/>
            <person name="MacDonald P.J.P."/>
            <person name="Mehta T."/>
            <person name="Montmayeur A."/>
            <person name="Murphy C."/>
            <person name="Neiman D."/>
            <person name="Pearson M."/>
            <person name="Priest M."/>
            <person name="Roberts A."/>
            <person name="Saif S."/>
            <person name="Shea T."/>
            <person name="Shenoy N."/>
            <person name="Sisk P."/>
            <person name="Stolte C."/>
            <person name="Sykes S."/>
            <person name="Yandava C."/>
            <person name="Wortman J."/>
            <person name="Nusbaum C."/>
            <person name="Birren B."/>
        </authorList>
    </citation>
    <scope>NUCLEOTIDE SEQUENCE [LARGE SCALE GENOMIC DNA]</scope>
    <source>
        <strain evidence="2 3">ATCC BAA-286</strain>
    </source>
</reference>
<dbReference type="Pfam" id="PF02836">
    <property type="entry name" value="Glyco_hydro_2_C"/>
    <property type="match status" value="1"/>
</dbReference>
<evidence type="ECO:0000259" key="1">
    <source>
        <dbReference type="Pfam" id="PF02836"/>
    </source>
</evidence>
<dbReference type="EMBL" id="ADLV01000018">
    <property type="protein sequence ID" value="EGK02312.1"/>
    <property type="molecule type" value="Genomic_DNA"/>
</dbReference>
<dbReference type="GO" id="GO:0004553">
    <property type="term" value="F:hydrolase activity, hydrolyzing O-glycosyl compounds"/>
    <property type="evidence" value="ECO:0007669"/>
    <property type="project" value="InterPro"/>
</dbReference>